<reference evidence="1 2" key="1">
    <citation type="submission" date="2020-09" db="EMBL/GenBank/DDBJ databases">
        <title>De no assembly of potato wild relative species, Solanum commersonii.</title>
        <authorList>
            <person name="Cho K."/>
        </authorList>
    </citation>
    <scope>NUCLEOTIDE SEQUENCE [LARGE SCALE GENOMIC DNA]</scope>
    <source>
        <strain evidence="1">LZ3.2</strain>
        <tissue evidence="1">Leaf</tissue>
    </source>
</reference>
<dbReference type="AlphaFoldDB" id="A0A9J5YN20"/>
<sequence>MSNVTYNALVKCVVKCGVVDVSQLVIQQKTKLIIEELSLQNGEHPTHIFSYQDHRPATSDITDAVVESVDSCTYVGTNILIFPWNENMDLHSGTYALACNNEKWTASLELNRND</sequence>
<accession>A0A9J5YN20</accession>
<evidence type="ECO:0000313" key="2">
    <source>
        <dbReference type="Proteomes" id="UP000824120"/>
    </source>
</evidence>
<dbReference type="Proteomes" id="UP000824120">
    <property type="component" value="Chromosome 6"/>
</dbReference>
<protein>
    <submittedName>
        <fullName evidence="1">Uncharacterized protein</fullName>
    </submittedName>
</protein>
<name>A0A9J5YN20_SOLCO</name>
<keyword evidence="2" id="KW-1185">Reference proteome</keyword>
<proteinExistence type="predicted"/>
<dbReference type="EMBL" id="JACXVP010000006">
    <property type="protein sequence ID" value="KAG5601850.1"/>
    <property type="molecule type" value="Genomic_DNA"/>
</dbReference>
<comment type="caution">
    <text evidence="1">The sequence shown here is derived from an EMBL/GenBank/DDBJ whole genome shotgun (WGS) entry which is preliminary data.</text>
</comment>
<organism evidence="1 2">
    <name type="scientific">Solanum commersonii</name>
    <name type="common">Commerson's wild potato</name>
    <name type="synonym">Commerson's nightshade</name>
    <dbReference type="NCBI Taxonomy" id="4109"/>
    <lineage>
        <taxon>Eukaryota</taxon>
        <taxon>Viridiplantae</taxon>
        <taxon>Streptophyta</taxon>
        <taxon>Embryophyta</taxon>
        <taxon>Tracheophyta</taxon>
        <taxon>Spermatophyta</taxon>
        <taxon>Magnoliopsida</taxon>
        <taxon>eudicotyledons</taxon>
        <taxon>Gunneridae</taxon>
        <taxon>Pentapetalae</taxon>
        <taxon>asterids</taxon>
        <taxon>lamiids</taxon>
        <taxon>Solanales</taxon>
        <taxon>Solanaceae</taxon>
        <taxon>Solanoideae</taxon>
        <taxon>Solaneae</taxon>
        <taxon>Solanum</taxon>
    </lineage>
</organism>
<evidence type="ECO:0000313" key="1">
    <source>
        <dbReference type="EMBL" id="KAG5601850.1"/>
    </source>
</evidence>
<gene>
    <name evidence="1" type="ORF">H5410_033220</name>
</gene>